<gene>
    <name evidence="3" type="ORF">MBELCI_1005</name>
</gene>
<sequence>MSNPDSFIDEVSEEVRRERLFVLLRRYGWIGILLVLVIVGGAAGYEWRQSRLAAQAQARGDALLAAQVEADAETRTAALARIAQEAPDAVVPALTLAAEQVAAGDGTAAVATLDALAANGEVPEIYRDLAAFKSVLIDADRTPEDRLLALEALSVPGAPFRMLALEQIALVQLGMGEREPALERLAAILEDAESSADLRDRAASLMVALGETPDSVTGAADAQ</sequence>
<keyword evidence="1" id="KW-0812">Transmembrane</keyword>
<evidence type="ECO:0000313" key="3">
    <source>
        <dbReference type="EMBL" id="GAD54953.1"/>
    </source>
</evidence>
<dbReference type="InterPro" id="IPR018704">
    <property type="entry name" value="SecYEG/CpoB_TPR"/>
</dbReference>
<keyword evidence="1" id="KW-0472">Membrane</keyword>
<keyword evidence="1" id="KW-1133">Transmembrane helix</keyword>
<dbReference type="OrthoDB" id="7173339at2"/>
<dbReference type="AlphaFoldDB" id="U3AJI8"/>
<name>U3AJI8_9RHOB</name>
<feature type="transmembrane region" description="Helical" evidence="1">
    <location>
        <begin position="27"/>
        <end position="45"/>
    </location>
</feature>
<dbReference type="eggNOG" id="COG4649">
    <property type="taxonomic scope" value="Bacteria"/>
</dbReference>
<dbReference type="Proteomes" id="UP000016566">
    <property type="component" value="Unassembled WGS sequence"/>
</dbReference>
<dbReference type="RefSeq" id="WP_021693061.1">
    <property type="nucleotide sequence ID" value="NZ_BATB01000008.1"/>
</dbReference>
<dbReference type="Pfam" id="PF09976">
    <property type="entry name" value="TPR_21"/>
    <property type="match status" value="1"/>
</dbReference>
<organism evidence="3 4">
    <name type="scientific">Limimaricola cinnabarinus LL-001</name>
    <dbReference type="NCBI Taxonomy" id="1337093"/>
    <lineage>
        <taxon>Bacteria</taxon>
        <taxon>Pseudomonadati</taxon>
        <taxon>Pseudomonadota</taxon>
        <taxon>Alphaproteobacteria</taxon>
        <taxon>Rhodobacterales</taxon>
        <taxon>Paracoccaceae</taxon>
        <taxon>Limimaricola</taxon>
    </lineage>
</organism>
<keyword evidence="4" id="KW-1185">Reference proteome</keyword>
<reference evidence="3" key="1">
    <citation type="journal article" date="2013" name="Genome Announc.">
        <title>Draft Genome Sequence of Loktanella cinnabarina LL-001T, Isolated from Deep-Sea Floor Sediment.</title>
        <authorList>
            <person name="Nishi S."/>
            <person name="Tsubouchi T."/>
            <person name="Takaki Y."/>
            <person name="Koyanagi R."/>
            <person name="Satoh N."/>
            <person name="Maruyama T."/>
            <person name="Hatada Y."/>
        </authorList>
    </citation>
    <scope>NUCLEOTIDE SEQUENCE [LARGE SCALE GENOMIC DNA]</scope>
    <source>
        <strain evidence="3">LL-001</strain>
    </source>
</reference>
<proteinExistence type="predicted"/>
<protein>
    <submittedName>
        <fullName evidence="3">Hypotheical conserved protein</fullName>
    </submittedName>
</protein>
<accession>U3AJI8</accession>
<dbReference type="STRING" id="1337093.MBELCI_1005"/>
<evidence type="ECO:0000259" key="2">
    <source>
        <dbReference type="Pfam" id="PF09976"/>
    </source>
</evidence>
<evidence type="ECO:0000313" key="4">
    <source>
        <dbReference type="Proteomes" id="UP000016566"/>
    </source>
</evidence>
<feature type="domain" description="Ancillary SecYEG translocon subunit/Cell division coordinator CpoB TPR" evidence="2">
    <location>
        <begin position="30"/>
        <end position="131"/>
    </location>
</feature>
<dbReference type="EMBL" id="BATB01000008">
    <property type="protein sequence ID" value="GAD54953.1"/>
    <property type="molecule type" value="Genomic_DNA"/>
</dbReference>
<evidence type="ECO:0000256" key="1">
    <source>
        <dbReference type="SAM" id="Phobius"/>
    </source>
</evidence>
<comment type="caution">
    <text evidence="3">The sequence shown here is derived from an EMBL/GenBank/DDBJ whole genome shotgun (WGS) entry which is preliminary data.</text>
</comment>